<evidence type="ECO:0000313" key="2">
    <source>
        <dbReference type="Proteomes" id="UP001152795"/>
    </source>
</evidence>
<dbReference type="Proteomes" id="UP001152795">
    <property type="component" value="Unassembled WGS sequence"/>
</dbReference>
<keyword evidence="2" id="KW-1185">Reference proteome</keyword>
<dbReference type="EMBL" id="CACRXK020014302">
    <property type="protein sequence ID" value="CAB4026605.1"/>
    <property type="molecule type" value="Genomic_DNA"/>
</dbReference>
<accession>A0A7D9L451</accession>
<comment type="caution">
    <text evidence="1">The sequence shown here is derived from an EMBL/GenBank/DDBJ whole genome shotgun (WGS) entry which is preliminary data.</text>
</comment>
<reference evidence="1" key="1">
    <citation type="submission" date="2020-04" db="EMBL/GenBank/DDBJ databases">
        <authorList>
            <person name="Alioto T."/>
            <person name="Alioto T."/>
            <person name="Gomez Garrido J."/>
        </authorList>
    </citation>
    <scope>NUCLEOTIDE SEQUENCE</scope>
    <source>
        <strain evidence="1">A484AB</strain>
    </source>
</reference>
<name>A0A7D9L451_PARCT</name>
<dbReference type="OrthoDB" id="5987179at2759"/>
<proteinExistence type="predicted"/>
<organism evidence="1 2">
    <name type="scientific">Paramuricea clavata</name>
    <name type="common">Red gorgonian</name>
    <name type="synonym">Violescent sea-whip</name>
    <dbReference type="NCBI Taxonomy" id="317549"/>
    <lineage>
        <taxon>Eukaryota</taxon>
        <taxon>Metazoa</taxon>
        <taxon>Cnidaria</taxon>
        <taxon>Anthozoa</taxon>
        <taxon>Octocorallia</taxon>
        <taxon>Malacalcyonacea</taxon>
        <taxon>Plexauridae</taxon>
        <taxon>Paramuricea</taxon>
    </lineage>
</organism>
<dbReference type="AlphaFoldDB" id="A0A7D9L451"/>
<feature type="non-terminal residue" evidence="1">
    <location>
        <position position="1"/>
    </location>
</feature>
<protein>
    <submittedName>
        <fullName evidence="1">Uncharacterized protein</fullName>
    </submittedName>
</protein>
<sequence>MKLTAEQARIYLKNLPFILVKYVPVDDLYYQLLLQIILIVQICFSPVASAPGVDELREAVELHLTNFKELFPTINIIPKMHYLIHIPDQILHLGPLVRHSCMRFEARHAYFKDIAPLQNFKNICLSLAERYQLDDCANLCNDNPNHHPLFQTEKKHGPTKKLEGNDLASTEWMMLGYYFILRGCVVAVDADFSNKMPVFGQLEKIFSVGEEVIFEYTPLKTLEFSSRFMAYKVEKLSYFEPTTFCLYRRMLDYNIYSPVNVNTGLYI</sequence>
<evidence type="ECO:0000313" key="1">
    <source>
        <dbReference type="EMBL" id="CAB4026605.1"/>
    </source>
</evidence>
<gene>
    <name evidence="1" type="ORF">PACLA_8A008289</name>
</gene>